<dbReference type="AlphaFoldDB" id="A0A6I4IU10"/>
<dbReference type="InterPro" id="IPR023346">
    <property type="entry name" value="Lysozyme-like_dom_sf"/>
</dbReference>
<proteinExistence type="predicted"/>
<dbReference type="RefSeq" id="WP_140998806.1">
    <property type="nucleotide sequence ID" value="NZ_VDCZ01000012.1"/>
</dbReference>
<evidence type="ECO:0000313" key="2">
    <source>
        <dbReference type="Proteomes" id="UP000431264"/>
    </source>
</evidence>
<dbReference type="OrthoDB" id="1143238at2"/>
<dbReference type="EMBL" id="WQLW01000012">
    <property type="protein sequence ID" value="MVO10379.1"/>
    <property type="molecule type" value="Genomic_DNA"/>
</dbReference>
<organism evidence="1 2">
    <name type="scientific">Flavobacterium profundi</name>
    <dbReference type="NCBI Taxonomy" id="1774945"/>
    <lineage>
        <taxon>Bacteria</taxon>
        <taxon>Pseudomonadati</taxon>
        <taxon>Bacteroidota</taxon>
        <taxon>Flavobacteriia</taxon>
        <taxon>Flavobacteriales</taxon>
        <taxon>Flavobacteriaceae</taxon>
        <taxon>Flavobacterium</taxon>
    </lineage>
</organism>
<name>A0A6I4IU10_9FLAO</name>
<comment type="caution">
    <text evidence="1">The sequence shown here is derived from an EMBL/GenBank/DDBJ whole genome shotgun (WGS) entry which is preliminary data.</text>
</comment>
<protein>
    <submittedName>
        <fullName evidence="1">Peptidoglycan-binding protein LysM</fullName>
    </submittedName>
</protein>
<dbReference type="SUPFAM" id="SSF53955">
    <property type="entry name" value="Lysozyme-like"/>
    <property type="match status" value="1"/>
</dbReference>
<sequence>MIKKGSYFFGLTILVVLVSSGFNSYEIEKVEGFHLGENEKISYSVPSENEDEIEIESSLVAVPYVGKTFVGFKQALAFKESRGILNMVNSYGYMGKYQFGKSTLRSVGVYDFDEFLRNPELQDKAFKALIAKNKWELRKEIKKYNGKVINGVKITESGLIAAAHLGGAGSVKRYLRSNGQRGFKDGFGTSLRSYIKKFGGYDISHIAPNKNAKAKIS</sequence>
<accession>A0A6I4IU10</accession>
<evidence type="ECO:0000313" key="1">
    <source>
        <dbReference type="EMBL" id="MVO10379.1"/>
    </source>
</evidence>
<gene>
    <name evidence="1" type="ORF">GOQ30_14490</name>
</gene>
<reference evidence="2" key="1">
    <citation type="submission" date="2019-05" db="EMBL/GenBank/DDBJ databases">
        <title>Flavobacterium profundi sp. nov., isolated from a deep-sea seamount.</title>
        <authorList>
            <person name="Zhang D.-C."/>
        </authorList>
    </citation>
    <scope>NUCLEOTIDE SEQUENCE [LARGE SCALE GENOMIC DNA]</scope>
    <source>
        <strain evidence="2">TP390</strain>
    </source>
</reference>
<dbReference type="Gene3D" id="1.10.530.10">
    <property type="match status" value="1"/>
</dbReference>
<dbReference type="Proteomes" id="UP000431264">
    <property type="component" value="Unassembled WGS sequence"/>
</dbReference>
<keyword evidence="2" id="KW-1185">Reference proteome</keyword>